<feature type="compositionally biased region" description="Pro residues" evidence="3">
    <location>
        <begin position="707"/>
        <end position="720"/>
    </location>
</feature>
<evidence type="ECO:0000313" key="6">
    <source>
        <dbReference type="Proteomes" id="UP001583177"/>
    </source>
</evidence>
<feature type="compositionally biased region" description="Pro residues" evidence="3">
    <location>
        <begin position="630"/>
        <end position="660"/>
    </location>
</feature>
<evidence type="ECO:0000256" key="3">
    <source>
        <dbReference type="SAM" id="MobiDB-lite"/>
    </source>
</evidence>
<evidence type="ECO:0000259" key="4">
    <source>
        <dbReference type="PROSITE" id="PS51910"/>
    </source>
</evidence>
<feature type="region of interest" description="Disordered" evidence="3">
    <location>
        <begin position="396"/>
        <end position="418"/>
    </location>
</feature>
<dbReference type="EMBL" id="JAWRVE010000102">
    <property type="protein sequence ID" value="KAL1858931.1"/>
    <property type="molecule type" value="Genomic_DNA"/>
</dbReference>
<dbReference type="SUPFAM" id="SSF51445">
    <property type="entry name" value="(Trans)glycosidases"/>
    <property type="match status" value="1"/>
</dbReference>
<feature type="region of interest" description="Disordered" evidence="3">
    <location>
        <begin position="535"/>
        <end position="575"/>
    </location>
</feature>
<organism evidence="5 6">
    <name type="scientific">Diaporthe australafricana</name>
    <dbReference type="NCBI Taxonomy" id="127596"/>
    <lineage>
        <taxon>Eukaryota</taxon>
        <taxon>Fungi</taxon>
        <taxon>Dikarya</taxon>
        <taxon>Ascomycota</taxon>
        <taxon>Pezizomycotina</taxon>
        <taxon>Sordariomycetes</taxon>
        <taxon>Sordariomycetidae</taxon>
        <taxon>Diaporthales</taxon>
        <taxon>Diaporthaceae</taxon>
        <taxon>Diaporthe</taxon>
    </lineage>
</organism>
<evidence type="ECO:0000313" key="5">
    <source>
        <dbReference type="EMBL" id="KAL1858931.1"/>
    </source>
</evidence>
<sequence>MGAAAPKRANVASGKRIVGDEFCIGTSATNVCQQGFGTCGTVSPPACSGRSAYGRTLGYYQVSNVRDRQCNRITPAQIVTTGLTHLYAAFATIDPNLLTIAPANAADVDIYKQMTALKTSTLQVWIAVGGWDFNDPGPTRTTFSDLSATAARRSRFINSVISFMDQHGFQGVDLDWEYPGAPDRGGKLQDIDNFVTLVREMRAAFGTKYGISLTLPASYWYLRWFKPKEMEPYVDFFGLMTYDLHGPWDESVSQTGKVVLGQTNIPEIYNWTQPLWYAGVDPAKINFGLAYYGRGYTLADQSCNTIGCAWSGASRAAPCTNFGGVMSLQELQRLPSEIGVQPQLLAKDMMKQLTWGNQWIGYDDDDTIRMKKNWASQQCYGGTMIWSVDLYSGSGSGDVPDGGGSTDPGNPGGGQGGAGSNIVYIDPSIWTQGSPTINCRPPCSFVLPPLQLSTKTTIKFPPYVTSLDVAWSEPTGWTSTVQTTTLTIPPVTTDQIEVWGHSISDTRSSQGVWETFYVTPSIRPSPFTIINDPNPLSSPGVSHPPVTRTITPPPYPYTYTPSEGTKPTSTSSSTDIIPILPFFPIPTYKPGSPGPLCKSKCGKPCLIFCDHPCLLDCSDGGGNDFADPKNPSPPPKPKPISPPDSPRPTAKPNPNPPPSGTDPKMDDPEDPEEEEEDRQCALEFDLPVPKYTGPIGKPSTSSTSIATPPPAPSPSPPPKPDPPKPDRNTESVHCYNSGKKASRTYMIDALTSFCNAASGYTFDDSVDGSTKTFDLGGSDCKDCTLFIYMSITVKNGCRFKVEGPGNNQNCGRILRRIIDECDTSSTEGKQGGTVDDNCSTWRIDPNSS</sequence>
<dbReference type="PROSITE" id="PS51910">
    <property type="entry name" value="GH18_2"/>
    <property type="match status" value="1"/>
</dbReference>
<dbReference type="InterPro" id="IPR001223">
    <property type="entry name" value="Glyco_hydro18_cat"/>
</dbReference>
<feature type="region of interest" description="Disordered" evidence="3">
    <location>
        <begin position="625"/>
        <end position="734"/>
    </location>
</feature>
<dbReference type="PANTHER" id="PTHR11177:SF333">
    <property type="entry name" value="CHITINASE"/>
    <property type="match status" value="1"/>
</dbReference>
<dbReference type="SMART" id="SM00636">
    <property type="entry name" value="Glyco_18"/>
    <property type="match status" value="1"/>
</dbReference>
<name>A0ABR3WDL1_9PEZI</name>
<dbReference type="InterPro" id="IPR011583">
    <property type="entry name" value="Chitinase_II/V-like_cat"/>
</dbReference>
<reference evidence="5 6" key="1">
    <citation type="journal article" date="2024" name="IMA Fungus">
        <title>IMA Genome - F19 : A genome assembly and annotation guide to empower mycologists, including annotated draft genome sequences of Ceratocystis pirilliformis, Diaporthe australafricana, Fusarium ophioides, Paecilomyces lecythidis, and Sporothrix stenoceras.</title>
        <authorList>
            <person name="Aylward J."/>
            <person name="Wilson A.M."/>
            <person name="Visagie C.M."/>
            <person name="Spraker J."/>
            <person name="Barnes I."/>
            <person name="Buitendag C."/>
            <person name="Ceriani C."/>
            <person name="Del Mar Angel L."/>
            <person name="du Plessis D."/>
            <person name="Fuchs T."/>
            <person name="Gasser K."/>
            <person name="Kramer D."/>
            <person name="Li W."/>
            <person name="Munsamy K."/>
            <person name="Piso A."/>
            <person name="Price J.L."/>
            <person name="Sonnekus B."/>
            <person name="Thomas C."/>
            <person name="van der Nest A."/>
            <person name="van Dijk A."/>
            <person name="van Heerden A."/>
            <person name="van Vuuren N."/>
            <person name="Yilmaz N."/>
            <person name="Duong T.A."/>
            <person name="van der Merwe N.A."/>
            <person name="Wingfield M.J."/>
            <person name="Wingfield B.D."/>
        </authorList>
    </citation>
    <scope>NUCLEOTIDE SEQUENCE [LARGE SCALE GENOMIC DNA]</scope>
    <source>
        <strain evidence="5 6">CMW 18300</strain>
    </source>
</reference>
<feature type="compositionally biased region" description="Acidic residues" evidence="3">
    <location>
        <begin position="667"/>
        <end position="677"/>
    </location>
</feature>
<feature type="compositionally biased region" description="Polar residues" evidence="3">
    <location>
        <begin position="836"/>
        <end position="848"/>
    </location>
</feature>
<dbReference type="Gene3D" id="3.20.20.80">
    <property type="entry name" value="Glycosidases"/>
    <property type="match status" value="1"/>
</dbReference>
<protein>
    <recommendedName>
        <fullName evidence="2">chitinase</fullName>
        <ecNumber evidence="2">3.2.1.14</ecNumber>
    </recommendedName>
</protein>
<dbReference type="PANTHER" id="PTHR11177">
    <property type="entry name" value="CHITINASE"/>
    <property type="match status" value="1"/>
</dbReference>
<dbReference type="InterPro" id="IPR017853">
    <property type="entry name" value="GH"/>
</dbReference>
<dbReference type="InterPro" id="IPR029070">
    <property type="entry name" value="Chitinase_insertion_sf"/>
</dbReference>
<evidence type="ECO:0000256" key="2">
    <source>
        <dbReference type="ARBA" id="ARBA00012729"/>
    </source>
</evidence>
<proteinExistence type="inferred from homology"/>
<gene>
    <name evidence="5" type="ORF">Daus18300_009801</name>
</gene>
<feature type="domain" description="GH18" evidence="4">
    <location>
        <begin position="54"/>
        <end position="406"/>
    </location>
</feature>
<dbReference type="Pfam" id="PF00704">
    <property type="entry name" value="Glyco_hydro_18"/>
    <property type="match status" value="1"/>
</dbReference>
<dbReference type="SUPFAM" id="SSF54556">
    <property type="entry name" value="Chitinase insertion domain"/>
    <property type="match status" value="1"/>
</dbReference>
<dbReference type="InterPro" id="IPR050314">
    <property type="entry name" value="Glycosyl_Hydrlase_18"/>
</dbReference>
<feature type="compositionally biased region" description="Low complexity" evidence="3">
    <location>
        <begin position="557"/>
        <end position="575"/>
    </location>
</feature>
<dbReference type="Proteomes" id="UP001583177">
    <property type="component" value="Unassembled WGS sequence"/>
</dbReference>
<feature type="region of interest" description="Disordered" evidence="3">
    <location>
        <begin position="824"/>
        <end position="848"/>
    </location>
</feature>
<evidence type="ECO:0000256" key="1">
    <source>
        <dbReference type="ARBA" id="ARBA00008682"/>
    </source>
</evidence>
<feature type="compositionally biased region" description="Low complexity" evidence="3">
    <location>
        <begin position="697"/>
        <end position="706"/>
    </location>
</feature>
<feature type="compositionally biased region" description="Basic and acidic residues" evidence="3">
    <location>
        <begin position="721"/>
        <end position="730"/>
    </location>
</feature>
<accession>A0ABR3WDL1</accession>
<keyword evidence="6" id="KW-1185">Reference proteome</keyword>
<comment type="caution">
    <text evidence="5">The sequence shown here is derived from an EMBL/GenBank/DDBJ whole genome shotgun (WGS) entry which is preliminary data.</text>
</comment>
<dbReference type="EC" id="3.2.1.14" evidence="2"/>
<dbReference type="Gene3D" id="3.10.50.10">
    <property type="match status" value="1"/>
</dbReference>
<comment type="similarity">
    <text evidence="1">Belongs to the glycosyl hydrolase 18 family. Chitinase class V subfamily.</text>
</comment>